<sequence length="174" mass="19088">MSSPPERSLPVKTLTTKILLAIARGVLTVLVLLDEIARPLYRPLADWLASLGIVARAEAAIARLPRSAILALLAIPFAVAEPLKIVGLIMIGRGQVAAGIVILAVAYLASFLIVERIYQAGRNKLLSYRWLAWLMAAIETVRVKALTWVKASAAYQSAIRIRDEARRWLRGLRA</sequence>
<keyword evidence="1" id="KW-0812">Transmembrane</keyword>
<evidence type="ECO:0000313" key="2">
    <source>
        <dbReference type="EMBL" id="AOO80641.1"/>
    </source>
</evidence>
<dbReference type="AlphaFoldDB" id="A0A1D7TZU2"/>
<keyword evidence="3" id="KW-1185">Reference proteome</keyword>
<dbReference type="KEGG" id="bvv:BHK69_09345"/>
<feature type="transmembrane region" description="Helical" evidence="1">
    <location>
        <begin position="68"/>
        <end position="90"/>
    </location>
</feature>
<evidence type="ECO:0000313" key="3">
    <source>
        <dbReference type="Proteomes" id="UP000094969"/>
    </source>
</evidence>
<organism evidence="2 3">
    <name type="scientific">Bosea vaviloviae</name>
    <dbReference type="NCBI Taxonomy" id="1526658"/>
    <lineage>
        <taxon>Bacteria</taxon>
        <taxon>Pseudomonadati</taxon>
        <taxon>Pseudomonadota</taxon>
        <taxon>Alphaproteobacteria</taxon>
        <taxon>Hyphomicrobiales</taxon>
        <taxon>Boseaceae</taxon>
        <taxon>Bosea</taxon>
    </lineage>
</organism>
<feature type="transmembrane region" description="Helical" evidence="1">
    <location>
        <begin position="14"/>
        <end position="33"/>
    </location>
</feature>
<dbReference type="STRING" id="1526658.BHK69_09345"/>
<proteinExistence type="predicted"/>
<name>A0A1D7TZU2_9HYPH</name>
<keyword evidence="1" id="KW-0472">Membrane</keyword>
<dbReference type="Proteomes" id="UP000094969">
    <property type="component" value="Chromosome"/>
</dbReference>
<keyword evidence="1" id="KW-1133">Transmembrane helix</keyword>
<reference evidence="2 3" key="1">
    <citation type="journal article" date="2015" name="Antonie Van Leeuwenhoek">
        <title>Bosea vaviloviae sp. nov., a new species of slow-growing rhizobia isolated from nodules of the relict species Vavilovia formosa (Stev.) Fed.</title>
        <authorList>
            <person name="Safronova V.I."/>
            <person name="Kuznetsova I.G."/>
            <person name="Sazanova A.L."/>
            <person name="Kimeklis A.K."/>
            <person name="Belimov A.A."/>
            <person name="Andronov E.E."/>
            <person name="Pinaev A.G."/>
            <person name="Chizhevskaya E.P."/>
            <person name="Pukhaev A.R."/>
            <person name="Popov K.P."/>
            <person name="Willems A."/>
            <person name="Tikhonovich I.A."/>
        </authorList>
    </citation>
    <scope>NUCLEOTIDE SEQUENCE [LARGE SCALE GENOMIC DNA]</scope>
    <source>
        <strain evidence="2 3">Vaf18</strain>
    </source>
</reference>
<accession>A0A1D7TZU2</accession>
<dbReference type="RefSeq" id="WP_069689859.1">
    <property type="nucleotide sequence ID" value="NZ_CP017147.1"/>
</dbReference>
<feature type="transmembrane region" description="Helical" evidence="1">
    <location>
        <begin position="96"/>
        <end position="114"/>
    </location>
</feature>
<gene>
    <name evidence="2" type="ORF">BHK69_09345</name>
</gene>
<dbReference type="EMBL" id="CP017147">
    <property type="protein sequence ID" value="AOO80641.1"/>
    <property type="molecule type" value="Genomic_DNA"/>
</dbReference>
<protein>
    <submittedName>
        <fullName evidence="2">Uncharacterized protein</fullName>
    </submittedName>
</protein>
<evidence type="ECO:0000256" key="1">
    <source>
        <dbReference type="SAM" id="Phobius"/>
    </source>
</evidence>